<organism evidence="1 2">
    <name type="scientific">Mycobacterium paraense</name>
    <dbReference type="NCBI Taxonomy" id="767916"/>
    <lineage>
        <taxon>Bacteria</taxon>
        <taxon>Bacillati</taxon>
        <taxon>Actinomycetota</taxon>
        <taxon>Actinomycetes</taxon>
        <taxon>Mycobacteriales</taxon>
        <taxon>Mycobacteriaceae</taxon>
        <taxon>Mycobacterium</taxon>
        <taxon>Mycobacterium simiae complex</taxon>
    </lineage>
</organism>
<protein>
    <recommendedName>
        <fullName evidence="3">TolB protein</fullName>
    </recommendedName>
</protein>
<evidence type="ECO:0000313" key="2">
    <source>
        <dbReference type="Proteomes" id="UP000193285"/>
    </source>
</evidence>
<accession>A0A1X2A6S9</accession>
<comment type="caution">
    <text evidence="1">The sequence shown here is derived from an EMBL/GenBank/DDBJ whole genome shotgun (WGS) entry which is preliminary data.</text>
</comment>
<evidence type="ECO:0000313" key="1">
    <source>
        <dbReference type="EMBL" id="ORW41833.1"/>
    </source>
</evidence>
<gene>
    <name evidence="1" type="ORF">AWB90_20600</name>
</gene>
<dbReference type="EMBL" id="LQPN01000063">
    <property type="protein sequence ID" value="ORW41833.1"/>
    <property type="molecule type" value="Genomic_DNA"/>
</dbReference>
<evidence type="ECO:0008006" key="3">
    <source>
        <dbReference type="Google" id="ProtNLM"/>
    </source>
</evidence>
<dbReference type="SUPFAM" id="SSF82171">
    <property type="entry name" value="DPP6 N-terminal domain-like"/>
    <property type="match status" value="1"/>
</dbReference>
<proteinExistence type="predicted"/>
<dbReference type="Gene3D" id="2.120.10.30">
    <property type="entry name" value="TolB, C-terminal domain"/>
    <property type="match status" value="1"/>
</dbReference>
<dbReference type="STRING" id="767916.AWB91_11910"/>
<dbReference type="AlphaFoldDB" id="A0A1X2A6S9"/>
<dbReference type="Proteomes" id="UP000193285">
    <property type="component" value="Unassembled WGS sequence"/>
</dbReference>
<dbReference type="OrthoDB" id="4673009at2"/>
<name>A0A1X2A6S9_9MYCO</name>
<dbReference type="InterPro" id="IPR011042">
    <property type="entry name" value="6-blade_b-propeller_TolB-like"/>
</dbReference>
<reference evidence="1 2" key="1">
    <citation type="journal article" date="2015" name="Emerg. Microbes Infect.">
        <title>Characterization of 17 strains belonging to the Mycobacterium simiae complex and description of Mycobacterium paraense sp. nov.</title>
        <authorList>
            <person name="Fusco da Costa A.R."/>
            <person name="Fedrizzi T."/>
            <person name="Lopes M.L."/>
            <person name="Pecorari M."/>
            <person name="Oliveira da Costa W.L."/>
            <person name="Giacobazzi E."/>
            <person name="da Costa Bahia J.R."/>
            <person name="De Sanctis V."/>
            <person name="Batista Lima K.V."/>
            <person name="Bertorelli R."/>
            <person name="Grottola A."/>
            <person name="Fabio A."/>
            <person name="Mariottini A."/>
            <person name="Ferretti P."/>
            <person name="Di Leva F."/>
            <person name="Fregni Serpini G."/>
            <person name="Tagliazucchi S."/>
            <person name="Rumpianesi F."/>
            <person name="Jousson O."/>
            <person name="Segata N."/>
            <person name="Tortoli E."/>
        </authorList>
    </citation>
    <scope>NUCLEOTIDE SEQUENCE [LARGE SCALE GENOMIC DNA]</scope>
    <source>
        <strain evidence="1 2">IEC33</strain>
    </source>
</reference>
<sequence length="379" mass="39213">MTAHSPTVEAQPAAHGVEAAIDTIPWPQVGPGWMLALWSPAISHRPGEKRDPNEPHAENVATTLYLVDPAGGRYPITTFPPGSGARLLDWSGDGSHALFYAAQPGSVHDATALSVDLRNGSQTTFPVVNGGPVRYARPDGTAVLIGKGRYPDRPSLHRVDLSGKEELTYPLGQDYRGGALPTPDGTQLVLGSTKGLALMGNDGTPGKALPVPGSLTACSPVRWWTPATVVLAHCTDTARYSQTGQLWQVPVDGTAPTALTAVNSGTGRDPGFDGDLGDTDAWPLPSGTFLQSIGGCGTMFLSRLTPDGHTTRVKVPGVSDSVMVDGVSGDKLVLVGKAGCGPGTSLLAYDPAANTFSTLLGPAVNGGSVTEAIVFPARR</sequence>